<feature type="region of interest" description="Disordered" evidence="1">
    <location>
        <begin position="58"/>
        <end position="88"/>
    </location>
</feature>
<accession>A0A6S7CR53</accession>
<reference evidence="2 3" key="1">
    <citation type="submission" date="2020-04" db="EMBL/GenBank/DDBJ databases">
        <authorList>
            <person name="De Canck E."/>
        </authorList>
    </citation>
    <scope>NUCLEOTIDE SEQUENCE [LARGE SCALE GENOMIC DNA]</scope>
    <source>
        <strain evidence="2 3">LMG 1861</strain>
    </source>
</reference>
<dbReference type="EMBL" id="CADILD010000001">
    <property type="protein sequence ID" value="CAB3858083.1"/>
    <property type="molecule type" value="Genomic_DNA"/>
</dbReference>
<proteinExistence type="predicted"/>
<sequence length="120" mass="13445">MRLRLNDFEAEQRALKQRAAEREADIVNLQSKLQDHDGAVTAMLEQAQQAEAALREQLARETAERQSLESRFAARESELQGSLQSRDNELQRLRVAAASARERIDAVLARLPGAPSGEQH</sequence>
<protein>
    <submittedName>
        <fullName evidence="2">Uncharacterized protein</fullName>
    </submittedName>
</protein>
<dbReference type="AlphaFoldDB" id="A0A6S7CR53"/>
<evidence type="ECO:0000256" key="1">
    <source>
        <dbReference type="SAM" id="MobiDB-lite"/>
    </source>
</evidence>
<organism evidence="2 3">
    <name type="scientific">Achromobacter piechaudii</name>
    <dbReference type="NCBI Taxonomy" id="72556"/>
    <lineage>
        <taxon>Bacteria</taxon>
        <taxon>Pseudomonadati</taxon>
        <taxon>Pseudomonadota</taxon>
        <taxon>Betaproteobacteria</taxon>
        <taxon>Burkholderiales</taxon>
        <taxon>Alcaligenaceae</taxon>
        <taxon>Achromobacter</taxon>
    </lineage>
</organism>
<feature type="compositionally biased region" description="Basic and acidic residues" evidence="1">
    <location>
        <begin position="58"/>
        <end position="78"/>
    </location>
</feature>
<evidence type="ECO:0000313" key="2">
    <source>
        <dbReference type="EMBL" id="CAB3858083.1"/>
    </source>
</evidence>
<dbReference type="Proteomes" id="UP000494105">
    <property type="component" value="Unassembled WGS sequence"/>
</dbReference>
<gene>
    <name evidence="2" type="ORF">LMG1861_02166</name>
</gene>
<evidence type="ECO:0000313" key="3">
    <source>
        <dbReference type="Proteomes" id="UP000494105"/>
    </source>
</evidence>
<name>A0A6S7CR53_9BURK</name>